<comment type="caution">
    <text evidence="2">The sequence shown here is derived from an EMBL/GenBank/DDBJ whole genome shotgun (WGS) entry which is preliminary data.</text>
</comment>
<dbReference type="InterPro" id="IPR018723">
    <property type="entry name" value="DUF2254_membrane"/>
</dbReference>
<feature type="transmembrane region" description="Helical" evidence="1">
    <location>
        <begin position="143"/>
        <end position="163"/>
    </location>
</feature>
<dbReference type="Pfam" id="PF10011">
    <property type="entry name" value="DUF2254"/>
    <property type="match status" value="1"/>
</dbReference>
<keyword evidence="3" id="KW-1185">Reference proteome</keyword>
<name>A0A840YV37_9SPHN</name>
<dbReference type="Proteomes" id="UP000554342">
    <property type="component" value="Unassembled WGS sequence"/>
</dbReference>
<gene>
    <name evidence="2" type="ORF">FHR23_000410</name>
</gene>
<dbReference type="RefSeq" id="WP_184001259.1">
    <property type="nucleotide sequence ID" value="NZ_BAABIF010000004.1"/>
</dbReference>
<dbReference type="AlphaFoldDB" id="A0A840YV37"/>
<evidence type="ECO:0000256" key="1">
    <source>
        <dbReference type="SAM" id="Phobius"/>
    </source>
</evidence>
<proteinExistence type="predicted"/>
<dbReference type="EMBL" id="JACIJI010000001">
    <property type="protein sequence ID" value="MBB5717503.1"/>
    <property type="molecule type" value="Genomic_DNA"/>
</dbReference>
<feature type="transmembrane region" description="Helical" evidence="1">
    <location>
        <begin position="63"/>
        <end position="88"/>
    </location>
</feature>
<reference evidence="2 3" key="1">
    <citation type="submission" date="2020-08" db="EMBL/GenBank/DDBJ databases">
        <title>Genomic Encyclopedia of Type Strains, Phase IV (KMG-IV): sequencing the most valuable type-strain genomes for metagenomic binning, comparative biology and taxonomic classification.</title>
        <authorList>
            <person name="Goeker M."/>
        </authorList>
    </citation>
    <scope>NUCLEOTIDE SEQUENCE [LARGE SCALE GENOMIC DNA]</scope>
    <source>
        <strain evidence="2 3">DSM 27203</strain>
    </source>
</reference>
<protein>
    <submittedName>
        <fullName evidence="2">Putative membrane protein</fullName>
    </submittedName>
</protein>
<evidence type="ECO:0000313" key="2">
    <source>
        <dbReference type="EMBL" id="MBB5717503.1"/>
    </source>
</evidence>
<sequence length="431" mass="46900">MKARLRKIAEDLNSSYWFLPAVMTVGAIFLSLITYAIDVRMGQHWVQEVAWIHGSKPDGARSLLSTIAGSMISVAGTVFAITIAAVVYASGNYGPRLLTNFMSDRGNKFTLGTFIATFVYCLLVLRTIRSSGEGGESAFVPEVSLIVAMALTLLSVGVLVFFLHHVPDSIRINSVVSNIGERAMREIEGRFPDPDRGALMRMPPAAATVPVRARKTGYVEVIDFDTLAGVAQECDVRIRLTVRPGDFVHPAMPIAEVEGKDALADRVERAVHSAFAVGEFRTPRQDIEYSLDELVEIALRALSPGINDPFTAITCMHWLSAATAQLAMRNLECDVDQRPYGEHGVYAVPDDFDHFVRRGFGSVRASAAENAIASRMFVEGLSAAAQGDVSPLRVAALRREARLLLEQAEHTLAGPTLDELRAAVEQFAPVA</sequence>
<evidence type="ECO:0000313" key="3">
    <source>
        <dbReference type="Proteomes" id="UP000554342"/>
    </source>
</evidence>
<organism evidence="2 3">
    <name type="scientific">Stakelama sediminis</name>
    <dbReference type="NCBI Taxonomy" id="463200"/>
    <lineage>
        <taxon>Bacteria</taxon>
        <taxon>Pseudomonadati</taxon>
        <taxon>Pseudomonadota</taxon>
        <taxon>Alphaproteobacteria</taxon>
        <taxon>Sphingomonadales</taxon>
        <taxon>Sphingomonadaceae</taxon>
        <taxon>Stakelama</taxon>
    </lineage>
</organism>
<keyword evidence="1" id="KW-1133">Transmembrane helix</keyword>
<feature type="transmembrane region" description="Helical" evidence="1">
    <location>
        <begin position="109"/>
        <end position="128"/>
    </location>
</feature>
<keyword evidence="1" id="KW-0812">Transmembrane</keyword>
<accession>A0A840YV37</accession>
<keyword evidence="1" id="KW-0472">Membrane</keyword>
<feature type="transmembrane region" description="Helical" evidence="1">
    <location>
        <begin position="16"/>
        <end position="37"/>
    </location>
</feature>